<keyword evidence="11" id="KW-0812">Transmembrane</keyword>
<dbReference type="Pfam" id="PF03098">
    <property type="entry name" value="An_peroxidase"/>
    <property type="match status" value="2"/>
</dbReference>
<dbReference type="SUPFAM" id="SSF48113">
    <property type="entry name" value="Heme-dependent peroxidases"/>
    <property type="match status" value="1"/>
</dbReference>
<feature type="transmembrane region" description="Helical" evidence="11">
    <location>
        <begin position="554"/>
        <end position="576"/>
    </location>
</feature>
<dbReference type="Pfam" id="PF00173">
    <property type="entry name" value="Cyt-b5"/>
    <property type="match status" value="1"/>
</dbReference>
<dbReference type="InterPro" id="IPR008333">
    <property type="entry name" value="Cbr1-like_FAD-bd_dom"/>
</dbReference>
<dbReference type="InterPro" id="IPR037120">
    <property type="entry name" value="Haem_peroxidase_sf_animal"/>
</dbReference>
<feature type="region of interest" description="Disordered" evidence="10">
    <location>
        <begin position="1000"/>
        <end position="1051"/>
    </location>
</feature>
<dbReference type="Pfam" id="PF03351">
    <property type="entry name" value="DOMON"/>
    <property type="match status" value="1"/>
</dbReference>
<dbReference type="PROSITE" id="PS50255">
    <property type="entry name" value="CYTOCHROME_B5_2"/>
    <property type="match status" value="1"/>
</dbReference>
<organism evidence="15 16">
    <name type="scientific">Physocladia obscura</name>
    <dbReference type="NCBI Taxonomy" id="109957"/>
    <lineage>
        <taxon>Eukaryota</taxon>
        <taxon>Fungi</taxon>
        <taxon>Fungi incertae sedis</taxon>
        <taxon>Chytridiomycota</taxon>
        <taxon>Chytridiomycota incertae sedis</taxon>
        <taxon>Chytridiomycetes</taxon>
        <taxon>Chytridiales</taxon>
        <taxon>Chytriomycetaceae</taxon>
        <taxon>Physocladia</taxon>
    </lineage>
</organism>
<dbReference type="CDD" id="cd06183">
    <property type="entry name" value="cyt_b5_reduct_like"/>
    <property type="match status" value="1"/>
</dbReference>
<keyword evidence="6" id="KW-0560">Oxidoreductase</keyword>
<dbReference type="InterPro" id="IPR039261">
    <property type="entry name" value="FNR_nucleotide-bd"/>
</dbReference>
<reference evidence="15" key="1">
    <citation type="submission" date="2020-05" db="EMBL/GenBank/DDBJ databases">
        <title>Phylogenomic resolution of chytrid fungi.</title>
        <authorList>
            <person name="Stajich J.E."/>
            <person name="Amses K."/>
            <person name="Simmons R."/>
            <person name="Seto K."/>
            <person name="Myers J."/>
            <person name="Bonds A."/>
            <person name="Quandt C.A."/>
            <person name="Barry K."/>
            <person name="Liu P."/>
            <person name="Grigoriev I."/>
            <person name="Longcore J.E."/>
            <person name="James T.Y."/>
        </authorList>
    </citation>
    <scope>NUCLEOTIDE SEQUENCE</scope>
    <source>
        <strain evidence="15">JEL0513</strain>
    </source>
</reference>
<dbReference type="SUPFAM" id="SSF63380">
    <property type="entry name" value="Riboflavin synthase domain-like"/>
    <property type="match status" value="1"/>
</dbReference>
<dbReference type="PROSITE" id="PS51384">
    <property type="entry name" value="FAD_FR"/>
    <property type="match status" value="1"/>
</dbReference>
<feature type="domain" description="FAD-binding FR-type" evidence="14">
    <location>
        <begin position="760"/>
        <end position="873"/>
    </location>
</feature>
<evidence type="ECO:0000259" key="14">
    <source>
        <dbReference type="PROSITE" id="PS51384"/>
    </source>
</evidence>
<gene>
    <name evidence="15" type="ORF">HK100_003073</name>
</gene>
<proteinExistence type="predicted"/>
<dbReference type="Pfam" id="PF00970">
    <property type="entry name" value="FAD_binding_6"/>
    <property type="match status" value="1"/>
</dbReference>
<feature type="transmembrane region" description="Helical" evidence="11">
    <location>
        <begin position="582"/>
        <end position="601"/>
    </location>
</feature>
<keyword evidence="8" id="KW-0325">Glycoprotein</keyword>
<dbReference type="GO" id="GO:0004601">
    <property type="term" value="F:peroxidase activity"/>
    <property type="evidence" value="ECO:0007669"/>
    <property type="project" value="InterPro"/>
</dbReference>
<dbReference type="SUPFAM" id="SSF52343">
    <property type="entry name" value="Ferredoxin reductase-like, C-terminal NADP-linked domain"/>
    <property type="match status" value="1"/>
</dbReference>
<dbReference type="InterPro" id="IPR018506">
    <property type="entry name" value="Cyt_B5_heme-BS"/>
</dbReference>
<dbReference type="Gene3D" id="3.10.120.10">
    <property type="entry name" value="Cytochrome b5-like heme/steroid binding domain"/>
    <property type="match status" value="1"/>
</dbReference>
<name>A0AAD5SUF4_9FUNG</name>
<dbReference type="SUPFAM" id="SSF55856">
    <property type="entry name" value="Cytochrome b5-like heme/steroid binding domain"/>
    <property type="match status" value="1"/>
</dbReference>
<evidence type="ECO:0000256" key="6">
    <source>
        <dbReference type="ARBA" id="ARBA00023002"/>
    </source>
</evidence>
<dbReference type="InterPro" id="IPR019791">
    <property type="entry name" value="Haem_peroxidase_animal"/>
</dbReference>
<dbReference type="Pfam" id="PF00175">
    <property type="entry name" value="NAD_binding_1"/>
    <property type="match status" value="1"/>
</dbReference>
<dbReference type="SMART" id="SM00664">
    <property type="entry name" value="DoH"/>
    <property type="match status" value="1"/>
</dbReference>
<dbReference type="InterPro" id="IPR017938">
    <property type="entry name" value="Riboflavin_synthase-like_b-brl"/>
</dbReference>
<dbReference type="SMART" id="SM01117">
    <property type="entry name" value="Cyt-b5"/>
    <property type="match status" value="1"/>
</dbReference>
<evidence type="ECO:0000256" key="11">
    <source>
        <dbReference type="SAM" id="Phobius"/>
    </source>
</evidence>
<dbReference type="Gene3D" id="3.40.50.80">
    <property type="entry name" value="Nucleotide-binding domain of ferredoxin-NADP reductase (FNR) module"/>
    <property type="match status" value="1"/>
</dbReference>
<dbReference type="PROSITE" id="PS00191">
    <property type="entry name" value="CYTOCHROME_B5_1"/>
    <property type="match status" value="1"/>
</dbReference>
<dbReference type="AlphaFoldDB" id="A0AAD5SUF4"/>
<evidence type="ECO:0000256" key="5">
    <source>
        <dbReference type="ARBA" id="ARBA00022723"/>
    </source>
</evidence>
<keyword evidence="4 9" id="KW-0349">Heme</keyword>
<evidence type="ECO:0000256" key="9">
    <source>
        <dbReference type="PIRSR" id="PIRSR619791-2"/>
    </source>
</evidence>
<evidence type="ECO:0000256" key="4">
    <source>
        <dbReference type="ARBA" id="ARBA00022617"/>
    </source>
</evidence>
<dbReference type="EMBL" id="JADGJH010001741">
    <property type="protein sequence ID" value="KAJ3110341.1"/>
    <property type="molecule type" value="Genomic_DNA"/>
</dbReference>
<dbReference type="InterPro" id="IPR001199">
    <property type="entry name" value="Cyt_B5-like_heme/steroid-bd"/>
</dbReference>
<evidence type="ECO:0000256" key="1">
    <source>
        <dbReference type="ARBA" id="ARBA00001974"/>
    </source>
</evidence>
<keyword evidence="11" id="KW-1133">Transmembrane helix</keyword>
<evidence type="ECO:0000256" key="3">
    <source>
        <dbReference type="ARBA" id="ARBA00022525"/>
    </source>
</evidence>
<keyword evidence="7 9" id="KW-0408">Iron</keyword>
<sequence>PNGGNRPNPRQVSNDLFSLNPQFLDQSGTSDFLPAWGVFMHLDLTFLAKNQSDPFSIQVPSFDSNFDPNGTGNQTIPMYRTQYMAVNETENSRIYQNTFSCYIDGSGLYGSSINEMNDLRSYAGGLLKTVQYSTGDFPPRIVGGPFDGYFQFSIGNVNISPYLPTLTGGPLEVYTGYNSSVNPQIDLFFSQVAFIYGHSGLNEYVLRIDDNCDEIPVGHLLLRDSAYKNLVDEVINYGIEPIIRGFVVQQENYIDSRIVEDVRNNLPLNPGFNFDLAAIGIQRGREIGIPDYNTCRKAFNLPPAKNWSDITADLNAQIALAQLYSDIDDLDPSVGTFAENPALQAVVGPLNQLSIRDQFRRLRNGDRYWYQNPGVLTEEELADFESFNLGDVVVQNTEIKYFPGNPFVVLNKTGYFTVGAASEIQTNSSTAYIEVLGMLRLSWNISLSDFTVNFTFESNSSGWFGFGFGTSMLGADIYFCNDNGTGYFTVQDSWSSGPVPIQSDIFQGGKNNILAQQDITSLQNYSKKVVTFKRLLQTGDSLDFDIVDANMDMIFAFSTGTALVVVVALTAIIGSFGNPNTMHYKIGMVVITLVAVTSASGEREKRKYVNTKDFMGLNNLPLFQWEDVNQRVSLGAKWIVIDNIIYDITKYIDHHPGGSFGIYQMIGIDATFAFNGRRNANISNRDDWKKERSSPFENMYNHSRFARNLLSTFAMGALTDENEKRETVFRTLKFETSEKKSGEYLEAGKLMPIEPPVSVNKFKYFIIGEKYLLTRSDARHPVYLFRILFEDKGMQMKSMPGDAYLFQFVNDTGKLVSRFYTPIKFSSKGYLEFIIKIYNGEMTSYLMQSKSIRMRGPISRLQILNPYSEHGIWKTLGLIAGGTGITPMLQIIDYHLKFCHRDAITNKPNFKIHLIYSSVNELDIFGTKEITELEARACGALTVTYIAQNASEKFRGIIGSVNSEVIAATMPKPPLHTRKSRGQAGSLKTSIAGSLMRQRNRLSPRNSQLIEGKSIEHTFDSLPRSTNNGKDSNRSNSFSGQHFDGRSKDDGSNMAIIVCG</sequence>
<evidence type="ECO:0000256" key="7">
    <source>
        <dbReference type="ARBA" id="ARBA00023004"/>
    </source>
</evidence>
<protein>
    <recommendedName>
        <fullName evidence="17">Cytochrome b5 heme-binding domain-containing protein</fullName>
    </recommendedName>
</protein>
<feature type="compositionally biased region" description="Polar residues" evidence="10">
    <location>
        <begin position="1023"/>
        <end position="1040"/>
    </location>
</feature>
<comment type="subcellular location">
    <subcellularLocation>
        <location evidence="2">Secreted</location>
    </subcellularLocation>
</comment>
<dbReference type="GO" id="GO:0006979">
    <property type="term" value="P:response to oxidative stress"/>
    <property type="evidence" value="ECO:0007669"/>
    <property type="project" value="InterPro"/>
</dbReference>
<keyword evidence="3" id="KW-0964">Secreted</keyword>
<dbReference type="PANTHER" id="PTHR11475:SF4">
    <property type="entry name" value="CHORION PEROXIDASE"/>
    <property type="match status" value="1"/>
</dbReference>
<evidence type="ECO:0008006" key="17">
    <source>
        <dbReference type="Google" id="ProtNLM"/>
    </source>
</evidence>
<feature type="domain" description="DOMON" evidence="13">
    <location>
        <begin position="437"/>
        <end position="558"/>
    </location>
</feature>
<dbReference type="InterPro" id="IPR036400">
    <property type="entry name" value="Cyt_B5-like_heme/steroid_sf"/>
</dbReference>
<dbReference type="InterPro" id="IPR017927">
    <property type="entry name" value="FAD-bd_FR_type"/>
</dbReference>
<feature type="binding site" description="axial binding residue" evidence="9">
    <location>
        <position position="198"/>
    </location>
    <ligand>
        <name>heme b</name>
        <dbReference type="ChEBI" id="CHEBI:60344"/>
    </ligand>
    <ligandPart>
        <name>Fe</name>
        <dbReference type="ChEBI" id="CHEBI:18248"/>
    </ligandPart>
</feature>
<feature type="non-terminal residue" evidence="15">
    <location>
        <position position="1060"/>
    </location>
</feature>
<keyword evidence="11" id="KW-0472">Membrane</keyword>
<dbReference type="InterPro" id="IPR045266">
    <property type="entry name" value="DOH_DOMON"/>
</dbReference>
<evidence type="ECO:0000256" key="2">
    <source>
        <dbReference type="ARBA" id="ARBA00004613"/>
    </source>
</evidence>
<comment type="caution">
    <text evidence="15">The sequence shown here is derived from an EMBL/GenBank/DDBJ whole genome shotgun (WGS) entry which is preliminary data.</text>
</comment>
<comment type="cofactor">
    <cofactor evidence="1">
        <name>FAD</name>
        <dbReference type="ChEBI" id="CHEBI:57692"/>
    </cofactor>
</comment>
<feature type="domain" description="Cytochrome b5 heme-binding" evidence="12">
    <location>
        <begin position="620"/>
        <end position="719"/>
    </location>
</feature>
<dbReference type="GO" id="GO:0020037">
    <property type="term" value="F:heme binding"/>
    <property type="evidence" value="ECO:0007669"/>
    <property type="project" value="InterPro"/>
</dbReference>
<dbReference type="PROSITE" id="PS50292">
    <property type="entry name" value="PEROXIDASE_3"/>
    <property type="match status" value="1"/>
</dbReference>
<evidence type="ECO:0000259" key="13">
    <source>
        <dbReference type="PROSITE" id="PS50836"/>
    </source>
</evidence>
<dbReference type="InterPro" id="IPR010255">
    <property type="entry name" value="Haem_peroxidase_sf"/>
</dbReference>
<evidence type="ECO:0000256" key="8">
    <source>
        <dbReference type="ARBA" id="ARBA00023180"/>
    </source>
</evidence>
<dbReference type="InterPro" id="IPR001433">
    <property type="entry name" value="OxRdtase_FAD/NAD-bd"/>
</dbReference>
<keyword evidence="16" id="KW-1185">Reference proteome</keyword>
<dbReference type="Gene3D" id="2.40.30.10">
    <property type="entry name" value="Translation factors"/>
    <property type="match status" value="1"/>
</dbReference>
<evidence type="ECO:0000256" key="10">
    <source>
        <dbReference type="SAM" id="MobiDB-lite"/>
    </source>
</evidence>
<keyword evidence="5 9" id="KW-0479">Metal-binding</keyword>
<dbReference type="PROSITE" id="PS50836">
    <property type="entry name" value="DOMON"/>
    <property type="match status" value="1"/>
</dbReference>
<dbReference type="Gene3D" id="1.10.640.10">
    <property type="entry name" value="Haem peroxidase domain superfamily, animal type"/>
    <property type="match status" value="2"/>
</dbReference>
<dbReference type="PANTHER" id="PTHR11475">
    <property type="entry name" value="OXIDASE/PEROXIDASE"/>
    <property type="match status" value="1"/>
</dbReference>
<accession>A0AAD5SUF4</accession>
<evidence type="ECO:0000313" key="16">
    <source>
        <dbReference type="Proteomes" id="UP001211907"/>
    </source>
</evidence>
<evidence type="ECO:0000259" key="12">
    <source>
        <dbReference type="PROSITE" id="PS50255"/>
    </source>
</evidence>
<dbReference type="GO" id="GO:0005576">
    <property type="term" value="C:extracellular region"/>
    <property type="evidence" value="ECO:0007669"/>
    <property type="project" value="UniProtKB-SubCell"/>
</dbReference>
<dbReference type="Proteomes" id="UP001211907">
    <property type="component" value="Unassembled WGS sequence"/>
</dbReference>
<evidence type="ECO:0000313" key="15">
    <source>
        <dbReference type="EMBL" id="KAJ3110341.1"/>
    </source>
</evidence>
<dbReference type="GO" id="GO:0046872">
    <property type="term" value="F:metal ion binding"/>
    <property type="evidence" value="ECO:0007669"/>
    <property type="project" value="UniProtKB-KW"/>
</dbReference>
<dbReference type="InterPro" id="IPR005018">
    <property type="entry name" value="DOMON_domain"/>
</dbReference>
<dbReference type="CDD" id="cd09631">
    <property type="entry name" value="DOMON_DOH"/>
    <property type="match status" value="1"/>
</dbReference>